<evidence type="ECO:0008006" key="10">
    <source>
        <dbReference type="Google" id="ProtNLM"/>
    </source>
</evidence>
<dbReference type="GO" id="GO:0005886">
    <property type="term" value="C:plasma membrane"/>
    <property type="evidence" value="ECO:0007669"/>
    <property type="project" value="UniProtKB-SubCell"/>
</dbReference>
<feature type="transmembrane region" description="Helical" evidence="7">
    <location>
        <begin position="97"/>
        <end position="118"/>
    </location>
</feature>
<evidence type="ECO:0000256" key="4">
    <source>
        <dbReference type="ARBA" id="ARBA00022989"/>
    </source>
</evidence>
<dbReference type="RefSeq" id="WP_165882638.1">
    <property type="nucleotide sequence ID" value="NZ_CP035810.1"/>
</dbReference>
<evidence type="ECO:0000256" key="3">
    <source>
        <dbReference type="ARBA" id="ARBA00022692"/>
    </source>
</evidence>
<organism evidence="8 9">
    <name type="scientific">Brevibacterium luteolum</name>
    <dbReference type="NCBI Taxonomy" id="199591"/>
    <lineage>
        <taxon>Bacteria</taxon>
        <taxon>Bacillati</taxon>
        <taxon>Actinomycetota</taxon>
        <taxon>Actinomycetes</taxon>
        <taxon>Micrococcales</taxon>
        <taxon>Brevibacteriaceae</taxon>
        <taxon>Brevibacterium</taxon>
    </lineage>
</organism>
<feature type="compositionally biased region" description="Basic and acidic residues" evidence="6">
    <location>
        <begin position="419"/>
        <end position="433"/>
    </location>
</feature>
<name>A0A6G8KU23_9MICO</name>
<dbReference type="Proteomes" id="UP000501518">
    <property type="component" value="Chromosome"/>
</dbReference>
<accession>A0A6G8KU23</accession>
<evidence type="ECO:0000313" key="9">
    <source>
        <dbReference type="Proteomes" id="UP000501518"/>
    </source>
</evidence>
<dbReference type="KEGG" id="blut:EW640_01375"/>
<evidence type="ECO:0000256" key="5">
    <source>
        <dbReference type="ARBA" id="ARBA00023136"/>
    </source>
</evidence>
<feature type="transmembrane region" description="Helical" evidence="7">
    <location>
        <begin position="332"/>
        <end position="353"/>
    </location>
</feature>
<dbReference type="InterPro" id="IPR050833">
    <property type="entry name" value="Poly_Biosynth_Transport"/>
</dbReference>
<dbReference type="PANTHER" id="PTHR30250:SF11">
    <property type="entry name" value="O-ANTIGEN TRANSPORTER-RELATED"/>
    <property type="match status" value="1"/>
</dbReference>
<protein>
    <recommendedName>
        <fullName evidence="10">Flippase</fullName>
    </recommendedName>
</protein>
<feature type="transmembrane region" description="Helical" evidence="7">
    <location>
        <begin position="157"/>
        <end position="176"/>
    </location>
</feature>
<feature type="region of interest" description="Disordered" evidence="6">
    <location>
        <begin position="419"/>
        <end position="448"/>
    </location>
</feature>
<feature type="transmembrane region" description="Helical" evidence="7">
    <location>
        <begin position="124"/>
        <end position="145"/>
    </location>
</feature>
<dbReference type="PANTHER" id="PTHR30250">
    <property type="entry name" value="PST FAMILY PREDICTED COLANIC ACID TRANSPORTER"/>
    <property type="match status" value="1"/>
</dbReference>
<feature type="transmembrane region" description="Helical" evidence="7">
    <location>
        <begin position="21"/>
        <end position="43"/>
    </location>
</feature>
<keyword evidence="5 7" id="KW-0472">Membrane</keyword>
<evidence type="ECO:0000256" key="1">
    <source>
        <dbReference type="ARBA" id="ARBA00004651"/>
    </source>
</evidence>
<reference evidence="8 9" key="1">
    <citation type="submission" date="2019-02" db="EMBL/GenBank/DDBJ databases">
        <title>Complete Genome Sequence and Methylome Analysis of Brevibacterium luteolum NEB1784.</title>
        <authorList>
            <person name="Fomenkov A."/>
            <person name="Roberts R.J."/>
        </authorList>
    </citation>
    <scope>NUCLEOTIDE SEQUENCE [LARGE SCALE GENOMIC DNA]</scope>
    <source>
        <strain evidence="8 9">NEB1784</strain>
    </source>
</reference>
<dbReference type="EMBL" id="CP035810">
    <property type="protein sequence ID" value="QIN28085.1"/>
    <property type="molecule type" value="Genomic_DNA"/>
</dbReference>
<dbReference type="AlphaFoldDB" id="A0A6G8KU23"/>
<evidence type="ECO:0000256" key="6">
    <source>
        <dbReference type="SAM" id="MobiDB-lite"/>
    </source>
</evidence>
<gene>
    <name evidence="8" type="ORF">EW640_01375</name>
</gene>
<feature type="transmembrane region" description="Helical" evidence="7">
    <location>
        <begin position="304"/>
        <end position="326"/>
    </location>
</feature>
<dbReference type="Pfam" id="PF01943">
    <property type="entry name" value="Polysacc_synt"/>
    <property type="match status" value="1"/>
</dbReference>
<keyword evidence="2" id="KW-1003">Cell membrane</keyword>
<feature type="transmembrane region" description="Helical" evidence="7">
    <location>
        <begin position="182"/>
        <end position="202"/>
    </location>
</feature>
<feature type="transmembrane region" description="Helical" evidence="7">
    <location>
        <begin position="365"/>
        <end position="382"/>
    </location>
</feature>
<evidence type="ECO:0000256" key="2">
    <source>
        <dbReference type="ARBA" id="ARBA00022475"/>
    </source>
</evidence>
<evidence type="ECO:0000313" key="8">
    <source>
        <dbReference type="EMBL" id="QIN28085.1"/>
    </source>
</evidence>
<feature type="compositionally biased region" description="Polar residues" evidence="6">
    <location>
        <begin position="436"/>
        <end position="448"/>
    </location>
</feature>
<feature type="transmembrane region" description="Helical" evidence="7">
    <location>
        <begin position="55"/>
        <end position="77"/>
    </location>
</feature>
<feature type="transmembrane region" description="Helical" evidence="7">
    <location>
        <begin position="388"/>
        <end position="410"/>
    </location>
</feature>
<keyword evidence="4 7" id="KW-1133">Transmembrane helix</keyword>
<dbReference type="InterPro" id="IPR002797">
    <property type="entry name" value="Polysacc_synth"/>
</dbReference>
<sequence length="448" mass="46692">MTGADRSAGKNDNPGRISTDAVVVALGYLTSFGYPLVALPFLARAIGAEALGLLIVTQAVLQIVVHICDYGFSVSALRRVAVRNRDDELSEIIASTLTAKAVLLGGSAVVVLAVVAAVPGLRPLFGLFVVGLVLVAIGTAFPSWLLQGLGRFTEFSLVLAASRLLALIGLLLTVSGPEDLPWALAWQFLPLALAAVIGWGLLARTGHLRWQRPTRASVRFAFADGGHLFVGHIALMSMGAVNSVILGALAGPVQTAYFGIAERLSNAGRGIMGGVQDAMLPRMSHAVGNPHAASVRRTITAGILGGYLFGGIGLILFAPMLLPWYLGPGYEAAVPLGQIAGLTLCVAGGSALFNLRAAAAHRFRAIAAVTSATAVIHLLALIPASALFGAWGAAFTVLGSEALLCLTFSIDASRHRRRQAAEESEVHSTDAKGESWSATRPSQSSRQR</sequence>
<comment type="subcellular location">
    <subcellularLocation>
        <location evidence="1">Cell membrane</location>
        <topology evidence="1">Multi-pass membrane protein</topology>
    </subcellularLocation>
</comment>
<keyword evidence="3 7" id="KW-0812">Transmembrane</keyword>
<proteinExistence type="predicted"/>
<evidence type="ECO:0000256" key="7">
    <source>
        <dbReference type="SAM" id="Phobius"/>
    </source>
</evidence>